<dbReference type="InterPro" id="IPR035437">
    <property type="entry name" value="SNase_OB-fold_sf"/>
</dbReference>
<accession>A0A6M6JM96</accession>
<dbReference type="RefSeq" id="WP_172161655.1">
    <property type="nucleotide sequence ID" value="NZ_CP053564.1"/>
</dbReference>
<organism evidence="2 3">
    <name type="scientific">Pseudonocardia broussonetiae</name>
    <dbReference type="NCBI Taxonomy" id="2736640"/>
    <lineage>
        <taxon>Bacteria</taxon>
        <taxon>Bacillati</taxon>
        <taxon>Actinomycetota</taxon>
        <taxon>Actinomycetes</taxon>
        <taxon>Pseudonocardiales</taxon>
        <taxon>Pseudonocardiaceae</taxon>
        <taxon>Pseudonocardia</taxon>
    </lineage>
</organism>
<dbReference type="PROSITE" id="PS51257">
    <property type="entry name" value="PROKAR_LIPOPROTEIN"/>
    <property type="match status" value="1"/>
</dbReference>
<keyword evidence="3" id="KW-1185">Reference proteome</keyword>
<feature type="region of interest" description="Disordered" evidence="1">
    <location>
        <begin position="266"/>
        <end position="285"/>
    </location>
</feature>
<dbReference type="Gene3D" id="2.40.50.90">
    <property type="match status" value="1"/>
</dbReference>
<evidence type="ECO:0000256" key="1">
    <source>
        <dbReference type="SAM" id="MobiDB-lite"/>
    </source>
</evidence>
<proteinExistence type="predicted"/>
<sequence length="285" mass="29012">MGLRAVVMGALGVLLLVGGCGGAEGREAERAALGSVPAAEEAEVRPAAAPASDVVRVVTVLDGDTFTVSDGRTVRVLGIDSCELDTGAGREARANAQALLPVGRSVTLRAEPGVDRDPYSRHLRYVTTPAGSDLGTAMIGEPHTGVYEGGDAAPAYVAGLRRADDGPRVCDTPTAAPTTTPAPATTAPRTAAPRTAAPATTRPAPAPQPLAQPAPRPAPAPEPEPEPEPEPQRESSGCHPSYTPCVPDGPDLDCPQIGFAVTVTGPDEFRLDGSDNDGKGCESYG</sequence>
<feature type="compositionally biased region" description="Basic and acidic residues" evidence="1">
    <location>
        <begin position="267"/>
        <end position="285"/>
    </location>
</feature>
<feature type="compositionally biased region" description="Low complexity" evidence="1">
    <location>
        <begin position="172"/>
        <end position="203"/>
    </location>
</feature>
<reference evidence="2 3" key="1">
    <citation type="submission" date="2020-05" db="EMBL/GenBank/DDBJ databases">
        <authorList>
            <person name="Mo P."/>
        </authorList>
    </citation>
    <scope>NUCLEOTIDE SEQUENCE [LARGE SCALE GENOMIC DNA]</scope>
    <source>
        <strain evidence="2 3">Gen01</strain>
    </source>
</reference>
<feature type="compositionally biased region" description="Pro residues" evidence="1">
    <location>
        <begin position="204"/>
        <end position="222"/>
    </location>
</feature>
<evidence type="ECO:0000313" key="3">
    <source>
        <dbReference type="Proteomes" id="UP000505377"/>
    </source>
</evidence>
<dbReference type="SUPFAM" id="SSF50199">
    <property type="entry name" value="Staphylococcal nuclease"/>
    <property type="match status" value="1"/>
</dbReference>
<dbReference type="AlphaFoldDB" id="A0A6M6JM96"/>
<evidence type="ECO:0000313" key="2">
    <source>
        <dbReference type="EMBL" id="QJY48200.1"/>
    </source>
</evidence>
<dbReference type="EMBL" id="CP053564">
    <property type="protein sequence ID" value="QJY48200.1"/>
    <property type="molecule type" value="Genomic_DNA"/>
</dbReference>
<gene>
    <name evidence="2" type="ORF">HOP40_22340</name>
</gene>
<feature type="region of interest" description="Disordered" evidence="1">
    <location>
        <begin position="164"/>
        <end position="258"/>
    </location>
</feature>
<name>A0A6M6JM96_9PSEU</name>
<dbReference type="Proteomes" id="UP000505377">
    <property type="component" value="Chromosome"/>
</dbReference>
<dbReference type="KEGG" id="pbro:HOP40_22340"/>
<protein>
    <submittedName>
        <fullName evidence="2">Thermonuclease family protein</fullName>
    </submittedName>
</protein>